<protein>
    <submittedName>
        <fullName evidence="1">Uncharacterized protein</fullName>
    </submittedName>
</protein>
<name>A0AAV1IBS9_9CHLO</name>
<dbReference type="Proteomes" id="UP001314263">
    <property type="component" value="Unassembled WGS sequence"/>
</dbReference>
<evidence type="ECO:0000313" key="1">
    <source>
        <dbReference type="EMBL" id="CAK0783485.1"/>
    </source>
</evidence>
<sequence>MFVLHWDRLQKLDLTAEEIGTASKRLSMAPLGHIRVVRLKSERGLTLWVPKQASWGYLSLECKLTMDLDFEDISTFGKTLIELRLIFGGFHGGKLGSDVLLSLNLMKQGFKRVQDSYSVQKKRKCLIIRRRKYKPPAQSVHDTCICGACVVCLKKAGIMHDHFPGKNPAASDPSPVLSGSAAAGVYPYDRSYERVDHLDDDLGGHDVYECDCYHCTAQREAEEEEDEEDDYEEEDENELAYYYHRRGY</sequence>
<organism evidence="1 2">
    <name type="scientific">Coccomyxa viridis</name>
    <dbReference type="NCBI Taxonomy" id="1274662"/>
    <lineage>
        <taxon>Eukaryota</taxon>
        <taxon>Viridiplantae</taxon>
        <taxon>Chlorophyta</taxon>
        <taxon>core chlorophytes</taxon>
        <taxon>Trebouxiophyceae</taxon>
        <taxon>Trebouxiophyceae incertae sedis</taxon>
        <taxon>Coccomyxaceae</taxon>
        <taxon>Coccomyxa</taxon>
    </lineage>
</organism>
<reference evidence="1 2" key="1">
    <citation type="submission" date="2023-10" db="EMBL/GenBank/DDBJ databases">
        <authorList>
            <person name="Maclean D."/>
            <person name="Macfadyen A."/>
        </authorList>
    </citation>
    <scope>NUCLEOTIDE SEQUENCE [LARGE SCALE GENOMIC DNA]</scope>
</reference>
<dbReference type="EMBL" id="CAUYUE010000008">
    <property type="protein sequence ID" value="CAK0783485.1"/>
    <property type="molecule type" value="Genomic_DNA"/>
</dbReference>
<proteinExistence type="predicted"/>
<comment type="caution">
    <text evidence="1">The sequence shown here is derived from an EMBL/GenBank/DDBJ whole genome shotgun (WGS) entry which is preliminary data.</text>
</comment>
<dbReference type="AlphaFoldDB" id="A0AAV1IBS9"/>
<gene>
    <name evidence="1" type="ORF">CVIRNUC_006684</name>
</gene>
<keyword evidence="2" id="KW-1185">Reference proteome</keyword>
<evidence type="ECO:0000313" key="2">
    <source>
        <dbReference type="Proteomes" id="UP001314263"/>
    </source>
</evidence>
<accession>A0AAV1IBS9</accession>